<protein>
    <submittedName>
        <fullName evidence="2">Phosphoadenosine phosphosulfate reductase family protein</fullName>
    </submittedName>
</protein>
<comment type="caution">
    <text evidence="2">The sequence shown here is derived from an EMBL/GenBank/DDBJ whole genome shotgun (WGS) entry which is preliminary data.</text>
</comment>
<dbReference type="SUPFAM" id="SSF52402">
    <property type="entry name" value="Adenine nucleotide alpha hydrolases-like"/>
    <property type="match status" value="1"/>
</dbReference>
<organism evidence="2 3">
    <name type="scientific">Shewanella xiamenensis</name>
    <dbReference type="NCBI Taxonomy" id="332186"/>
    <lineage>
        <taxon>Bacteria</taxon>
        <taxon>Pseudomonadati</taxon>
        <taxon>Pseudomonadota</taxon>
        <taxon>Gammaproteobacteria</taxon>
        <taxon>Alteromonadales</taxon>
        <taxon>Shewanellaceae</taxon>
        <taxon>Shewanella</taxon>
    </lineage>
</organism>
<gene>
    <name evidence="2" type="ORF">ODY93_13435</name>
</gene>
<dbReference type="InterPro" id="IPR014729">
    <property type="entry name" value="Rossmann-like_a/b/a_fold"/>
</dbReference>
<feature type="domain" description="Phosphoadenosine phosphosulphate reductase" evidence="1">
    <location>
        <begin position="184"/>
        <end position="281"/>
    </location>
</feature>
<name>A0ABT6UDW2_9GAMM</name>
<dbReference type="InterPro" id="IPR002500">
    <property type="entry name" value="PAPS_reduct_dom"/>
</dbReference>
<dbReference type="RefSeq" id="WP_282679545.1">
    <property type="nucleotide sequence ID" value="NZ_JAOTLW010000013.1"/>
</dbReference>
<evidence type="ECO:0000313" key="3">
    <source>
        <dbReference type="Proteomes" id="UP001159075"/>
    </source>
</evidence>
<dbReference type="Gene3D" id="3.40.50.620">
    <property type="entry name" value="HUPs"/>
    <property type="match status" value="1"/>
</dbReference>
<evidence type="ECO:0000259" key="1">
    <source>
        <dbReference type="Pfam" id="PF01507"/>
    </source>
</evidence>
<dbReference type="InterPro" id="IPR050128">
    <property type="entry name" value="Sulfate_adenylyltrnsfr_sub2"/>
</dbReference>
<dbReference type="PANTHER" id="PTHR43196">
    <property type="entry name" value="SULFATE ADENYLYLTRANSFERASE SUBUNIT 2"/>
    <property type="match status" value="1"/>
</dbReference>
<dbReference type="PANTHER" id="PTHR43196:SF2">
    <property type="entry name" value="PHOSPHOADENOSINE PHOSPHOSULFATE REDUCTASE"/>
    <property type="match status" value="1"/>
</dbReference>
<reference evidence="2 3" key="1">
    <citation type="submission" date="2022-09" db="EMBL/GenBank/DDBJ databases">
        <title>The outer-membrane cytochrome OmcA is essential for infection of Shewanella oneidensis by a zebrafish-associated bacteriophage.</title>
        <authorList>
            <person name="Grenfell A.W."/>
            <person name="Intile P."/>
            <person name="Mcfarlane J."/>
            <person name="Leung D."/>
            <person name="Abdalla K."/>
            <person name="Wold M."/>
            <person name="Kees E."/>
            <person name="Gralnick J."/>
        </authorList>
    </citation>
    <scope>NUCLEOTIDE SEQUENCE [LARGE SCALE GENOMIC DNA]</scope>
    <source>
        <strain evidence="2 3">NF-5</strain>
    </source>
</reference>
<proteinExistence type="predicted"/>
<evidence type="ECO:0000313" key="2">
    <source>
        <dbReference type="EMBL" id="MDI5832576.1"/>
    </source>
</evidence>
<accession>A0ABT6UDW2</accession>
<dbReference type="Proteomes" id="UP001159075">
    <property type="component" value="Unassembled WGS sequence"/>
</dbReference>
<dbReference type="EMBL" id="JAOTLW010000013">
    <property type="protein sequence ID" value="MDI5832576.1"/>
    <property type="molecule type" value="Genomic_DNA"/>
</dbReference>
<sequence>MPRFNILYAKLIGVKSMHQYDDRVVIPELKAQLGIHRGNGLSKSGKTYFSAPSVDLNSYDRIIVCLSGGKDSIASLLKLIDKGVDLAKVELWHHEVDGRGTSTLMDWPFMVNYNIQLAAAFNLPIYFSWLDGGFEGEMLKDNSFSRPHFVETPDGLMKLERDIKRAKLGTRLKFPQVSANLQTRWCSSALKIDVARRALNNQARLDGQKVLFITGERREESSNRAKYNQLEPHACDRRAGRKARLVDAWRPVLHWDEAQVWDALKRHGVIAPVPYRLGWGRSSCMKCIFNDAVIWATLRHHFPGSLDAIAAYETRFNTTISRDRINVIDVSKKARPLEINDKEALIQAMKTEYELPVILTSSSDWQLPSGAFGKSGCGPS</sequence>
<dbReference type="Pfam" id="PF01507">
    <property type="entry name" value="PAPS_reduct"/>
    <property type="match status" value="1"/>
</dbReference>
<keyword evidence="3" id="KW-1185">Reference proteome</keyword>